<name>A0ABN9JST8_9RALS</name>
<feature type="compositionally biased region" description="Low complexity" evidence="1">
    <location>
        <begin position="47"/>
        <end position="58"/>
    </location>
</feature>
<evidence type="ECO:0000256" key="1">
    <source>
        <dbReference type="SAM" id="MobiDB-lite"/>
    </source>
</evidence>
<sequence>MSLMNTVRHMLPAILLGALVGQAYASPTTQSVAPVTLPKGGHGVDGPFFPANKAAPAASSTGEQLQQEAQQRLVKRLSANAALSNGGSITKAQAQASGLGYVAKHFDQIDTAHSGQVSISDVQRYVQQRH</sequence>
<keyword evidence="2" id="KW-0732">Signal</keyword>
<dbReference type="RefSeq" id="WP_199029757.1">
    <property type="nucleotide sequence ID" value="NZ_CATZLL010000014.1"/>
</dbReference>
<evidence type="ECO:0000256" key="2">
    <source>
        <dbReference type="SAM" id="SignalP"/>
    </source>
</evidence>
<proteinExistence type="predicted"/>
<comment type="caution">
    <text evidence="3">The sequence shown here is derived from an EMBL/GenBank/DDBJ whole genome shotgun (WGS) entry which is preliminary data.</text>
</comment>
<feature type="chain" id="PRO_5045791734" description="2-oxoglutarate dehydrogenase" evidence="2">
    <location>
        <begin position="26"/>
        <end position="130"/>
    </location>
</feature>
<keyword evidence="4" id="KW-1185">Reference proteome</keyword>
<evidence type="ECO:0008006" key="5">
    <source>
        <dbReference type="Google" id="ProtNLM"/>
    </source>
</evidence>
<protein>
    <recommendedName>
        <fullName evidence="5">2-oxoglutarate dehydrogenase</fullName>
    </recommendedName>
</protein>
<dbReference type="EMBL" id="CATZLL010000014">
    <property type="protein sequence ID" value="CAJ0819842.1"/>
    <property type="molecule type" value="Genomic_DNA"/>
</dbReference>
<feature type="signal peptide" evidence="2">
    <location>
        <begin position="1"/>
        <end position="25"/>
    </location>
</feature>
<organism evidence="3 4">
    <name type="scientific">Ralstonia flaminis</name>
    <dbReference type="NCBI Taxonomy" id="3058597"/>
    <lineage>
        <taxon>Bacteria</taxon>
        <taxon>Pseudomonadati</taxon>
        <taxon>Pseudomonadota</taxon>
        <taxon>Betaproteobacteria</taxon>
        <taxon>Burkholderiales</taxon>
        <taxon>Burkholderiaceae</taxon>
        <taxon>Ralstonia</taxon>
    </lineage>
</organism>
<dbReference type="Proteomes" id="UP001189757">
    <property type="component" value="Unassembled WGS sequence"/>
</dbReference>
<accession>A0ABN9JST8</accession>
<evidence type="ECO:0000313" key="4">
    <source>
        <dbReference type="Proteomes" id="UP001189757"/>
    </source>
</evidence>
<feature type="region of interest" description="Disordered" evidence="1">
    <location>
        <begin position="43"/>
        <end position="65"/>
    </location>
</feature>
<reference evidence="3 4" key="1">
    <citation type="submission" date="2023-07" db="EMBL/GenBank/DDBJ databases">
        <authorList>
            <person name="Peeters C."/>
        </authorList>
    </citation>
    <scope>NUCLEOTIDE SEQUENCE [LARGE SCALE GENOMIC DNA]</scope>
    <source>
        <strain evidence="3 4">LMG 18101</strain>
    </source>
</reference>
<evidence type="ECO:0000313" key="3">
    <source>
        <dbReference type="EMBL" id="CAJ0819842.1"/>
    </source>
</evidence>
<gene>
    <name evidence="3" type="ORF">LMG18101_04084</name>
</gene>